<dbReference type="InterPro" id="IPR009057">
    <property type="entry name" value="Homeodomain-like_sf"/>
</dbReference>
<evidence type="ECO:0000256" key="4">
    <source>
        <dbReference type="PROSITE-ProRule" id="PRU00335"/>
    </source>
</evidence>
<feature type="DNA-binding region" description="H-T-H motif" evidence="4">
    <location>
        <begin position="37"/>
        <end position="56"/>
    </location>
</feature>
<accession>A0A317CML2</accession>
<evidence type="ECO:0000256" key="1">
    <source>
        <dbReference type="ARBA" id="ARBA00023015"/>
    </source>
</evidence>
<keyword evidence="3" id="KW-0804">Transcription</keyword>
<keyword evidence="1" id="KW-0805">Transcription regulation</keyword>
<dbReference type="EMBL" id="QGKM01000008">
    <property type="protein sequence ID" value="PWQ99744.1"/>
    <property type="molecule type" value="Genomic_DNA"/>
</dbReference>
<keyword evidence="7" id="KW-1185">Reference proteome</keyword>
<dbReference type="SUPFAM" id="SSF46689">
    <property type="entry name" value="Homeodomain-like"/>
    <property type="match status" value="1"/>
</dbReference>
<evidence type="ECO:0000256" key="2">
    <source>
        <dbReference type="ARBA" id="ARBA00023125"/>
    </source>
</evidence>
<sequence>MSVMKKQKSSYHHGNLSESLLDAVDDIATKFGLEAVTLRACAKLVGVSPSSAFRHYADKRALLTSFATRALHQLTDSMARAKTDAQENSGDEFSAVSLAYIEFALAKPAFFRAMWREETIYVNDENYEAAVKLLSSFMQAGFAATIDDVDPNSFSSQELLAWSSVHGLAHLFVEGPVGKGMDKAQQMEMARGMIKSLADSLSSVKTS</sequence>
<name>A0A317CML2_9GAMM</name>
<dbReference type="InterPro" id="IPR036271">
    <property type="entry name" value="Tet_transcr_reg_TetR-rel_C_sf"/>
</dbReference>
<dbReference type="SUPFAM" id="SSF48498">
    <property type="entry name" value="Tetracyclin repressor-like, C-terminal domain"/>
    <property type="match status" value="1"/>
</dbReference>
<evidence type="ECO:0000259" key="5">
    <source>
        <dbReference type="PROSITE" id="PS50977"/>
    </source>
</evidence>
<dbReference type="Pfam" id="PF00440">
    <property type="entry name" value="TetR_N"/>
    <property type="match status" value="1"/>
</dbReference>
<dbReference type="Gene3D" id="1.10.357.10">
    <property type="entry name" value="Tetracycline Repressor, domain 2"/>
    <property type="match status" value="1"/>
</dbReference>
<protein>
    <submittedName>
        <fullName evidence="6">TetR/AcrR family transcriptional regulator</fullName>
    </submittedName>
</protein>
<evidence type="ECO:0000256" key="3">
    <source>
        <dbReference type="ARBA" id="ARBA00023163"/>
    </source>
</evidence>
<feature type="domain" description="HTH tetR-type" evidence="5">
    <location>
        <begin position="14"/>
        <end position="74"/>
    </location>
</feature>
<comment type="caution">
    <text evidence="6">The sequence shown here is derived from an EMBL/GenBank/DDBJ whole genome shotgun (WGS) entry which is preliminary data.</text>
</comment>
<evidence type="ECO:0000313" key="6">
    <source>
        <dbReference type="EMBL" id="PWQ99744.1"/>
    </source>
</evidence>
<dbReference type="PROSITE" id="PS50977">
    <property type="entry name" value="HTH_TETR_2"/>
    <property type="match status" value="1"/>
</dbReference>
<dbReference type="AlphaFoldDB" id="A0A317CML2"/>
<dbReference type="Pfam" id="PF13305">
    <property type="entry name" value="TetR_C_33"/>
    <property type="match status" value="1"/>
</dbReference>
<reference evidence="6 7" key="1">
    <citation type="submission" date="2018-05" db="EMBL/GenBank/DDBJ databases">
        <title>Leucothrix arctica sp. nov., isolated from Arctic seawater.</title>
        <authorList>
            <person name="Choi A."/>
            <person name="Baek K."/>
        </authorList>
    </citation>
    <scope>NUCLEOTIDE SEQUENCE [LARGE SCALE GENOMIC DNA]</scope>
    <source>
        <strain evidence="6 7">JCM 18388</strain>
    </source>
</reference>
<keyword evidence="2 4" id="KW-0238">DNA-binding</keyword>
<dbReference type="GO" id="GO:0003677">
    <property type="term" value="F:DNA binding"/>
    <property type="evidence" value="ECO:0007669"/>
    <property type="project" value="UniProtKB-UniRule"/>
</dbReference>
<dbReference type="Proteomes" id="UP000245539">
    <property type="component" value="Unassembled WGS sequence"/>
</dbReference>
<dbReference type="InterPro" id="IPR025996">
    <property type="entry name" value="MT1864/Rv1816-like_C"/>
</dbReference>
<proteinExistence type="predicted"/>
<organism evidence="6 7">
    <name type="scientific">Leucothrix pacifica</name>
    <dbReference type="NCBI Taxonomy" id="1247513"/>
    <lineage>
        <taxon>Bacteria</taxon>
        <taxon>Pseudomonadati</taxon>
        <taxon>Pseudomonadota</taxon>
        <taxon>Gammaproteobacteria</taxon>
        <taxon>Thiotrichales</taxon>
        <taxon>Thiotrichaceae</taxon>
        <taxon>Leucothrix</taxon>
    </lineage>
</organism>
<dbReference type="InterPro" id="IPR001647">
    <property type="entry name" value="HTH_TetR"/>
</dbReference>
<gene>
    <name evidence="6" type="ORF">DKW60_04515</name>
</gene>
<evidence type="ECO:0000313" key="7">
    <source>
        <dbReference type="Proteomes" id="UP000245539"/>
    </source>
</evidence>
<dbReference type="OrthoDB" id="7223515at2"/>
<dbReference type="RefSeq" id="WP_109836478.1">
    <property type="nucleotide sequence ID" value="NZ_QGKM01000008.1"/>
</dbReference>